<reference evidence="1" key="1">
    <citation type="submission" date="2022-07" db="EMBL/GenBank/DDBJ databases">
        <title>Phylogenomic reconstructions and comparative analyses of Kickxellomycotina fungi.</title>
        <authorList>
            <person name="Reynolds N.K."/>
            <person name="Stajich J.E."/>
            <person name="Barry K."/>
            <person name="Grigoriev I.V."/>
            <person name="Crous P."/>
            <person name="Smith M.E."/>
        </authorList>
    </citation>
    <scope>NUCLEOTIDE SEQUENCE</scope>
    <source>
        <strain evidence="1">NRRL 5244</strain>
    </source>
</reference>
<dbReference type="EMBL" id="JANBPW010003529">
    <property type="protein sequence ID" value="KAJ1937406.1"/>
    <property type="molecule type" value="Genomic_DNA"/>
</dbReference>
<comment type="caution">
    <text evidence="1">The sequence shown here is derived from an EMBL/GenBank/DDBJ whole genome shotgun (WGS) entry which is preliminary data.</text>
</comment>
<feature type="non-terminal residue" evidence="1">
    <location>
        <position position="215"/>
    </location>
</feature>
<accession>A0ACC1J4R8</accession>
<evidence type="ECO:0000313" key="2">
    <source>
        <dbReference type="Proteomes" id="UP001150603"/>
    </source>
</evidence>
<name>A0ACC1J4R8_9FUNG</name>
<proteinExistence type="predicted"/>
<keyword evidence="2" id="KW-1185">Reference proteome</keyword>
<organism evidence="1 2">
    <name type="scientific">Linderina macrospora</name>
    <dbReference type="NCBI Taxonomy" id="4868"/>
    <lineage>
        <taxon>Eukaryota</taxon>
        <taxon>Fungi</taxon>
        <taxon>Fungi incertae sedis</taxon>
        <taxon>Zoopagomycota</taxon>
        <taxon>Kickxellomycotina</taxon>
        <taxon>Kickxellomycetes</taxon>
        <taxon>Kickxellales</taxon>
        <taxon>Kickxellaceae</taxon>
        <taxon>Linderina</taxon>
    </lineage>
</organism>
<evidence type="ECO:0000313" key="1">
    <source>
        <dbReference type="EMBL" id="KAJ1937406.1"/>
    </source>
</evidence>
<protein>
    <submittedName>
        <fullName evidence="1">Uncharacterized protein</fullName>
    </submittedName>
</protein>
<gene>
    <name evidence="1" type="ORF">FBU59_004758</name>
</gene>
<sequence>MAHAQSAITIEQLNAAVPVRASTTSCKNATSECTTNDKALAAINHALVKYKISRRSEVVAVLALEAFESASWKYNINHYPEPGRPGQGTRSMLMYNFIEEYAKYLYADKAGALLKSSGSNPSNDTKNAVRQLVLGDDDSFGSGFWYLTQKAGSFYNSPDKLRDGEWTDFKDYIVDGVGAPWDAARNVTWNAFNDAVSSLIKVESSSAAADHVPAT</sequence>
<dbReference type="Proteomes" id="UP001150603">
    <property type="component" value="Unassembled WGS sequence"/>
</dbReference>